<dbReference type="SMART" id="SM00044">
    <property type="entry name" value="CYCc"/>
    <property type="match status" value="1"/>
</dbReference>
<evidence type="ECO:0000259" key="2">
    <source>
        <dbReference type="PROSITE" id="PS50125"/>
    </source>
</evidence>
<dbReference type="OrthoDB" id="10265730at2759"/>
<comment type="caution">
    <text evidence="3">The sequence shown here is derived from an EMBL/GenBank/DDBJ whole genome shotgun (WGS) entry which is preliminary data.</text>
</comment>
<name>A0A6A5C3Q3_NAEFO</name>
<dbReference type="Gene3D" id="3.30.70.1230">
    <property type="entry name" value="Nucleotide cyclase"/>
    <property type="match status" value="1"/>
</dbReference>
<dbReference type="AlphaFoldDB" id="A0A6A5C3Q3"/>
<keyword evidence="4" id="KW-1185">Reference proteome</keyword>
<keyword evidence="1" id="KW-1133">Transmembrane helix</keyword>
<dbReference type="VEuPathDB" id="AmoebaDB:NfTy_027030"/>
<feature type="transmembrane region" description="Helical" evidence="1">
    <location>
        <begin position="109"/>
        <end position="129"/>
    </location>
</feature>
<keyword evidence="1" id="KW-0812">Transmembrane</keyword>
<dbReference type="CDD" id="cd07302">
    <property type="entry name" value="CHD"/>
    <property type="match status" value="1"/>
</dbReference>
<dbReference type="InterPro" id="IPR050697">
    <property type="entry name" value="Adenylyl/Guanylyl_Cyclase_3/4"/>
</dbReference>
<dbReference type="OMA" id="IANENNH"/>
<evidence type="ECO:0000256" key="1">
    <source>
        <dbReference type="SAM" id="Phobius"/>
    </source>
</evidence>
<dbReference type="SUPFAM" id="SSF55073">
    <property type="entry name" value="Nucleotide cyclase"/>
    <property type="match status" value="1"/>
</dbReference>
<evidence type="ECO:0000313" key="4">
    <source>
        <dbReference type="Proteomes" id="UP000444721"/>
    </source>
</evidence>
<feature type="transmembrane region" description="Helical" evidence="1">
    <location>
        <begin position="467"/>
        <end position="488"/>
    </location>
</feature>
<dbReference type="Proteomes" id="UP000444721">
    <property type="component" value="Unassembled WGS sequence"/>
</dbReference>
<dbReference type="GO" id="GO:0009190">
    <property type="term" value="P:cyclic nucleotide biosynthetic process"/>
    <property type="evidence" value="ECO:0007669"/>
    <property type="project" value="InterPro"/>
</dbReference>
<evidence type="ECO:0000313" key="3">
    <source>
        <dbReference type="EMBL" id="KAF0980488.1"/>
    </source>
</evidence>
<dbReference type="Gene3D" id="3.30.450.20">
    <property type="entry name" value="PAS domain"/>
    <property type="match status" value="1"/>
</dbReference>
<gene>
    <name evidence="3" type="ORF">FDP41_013702</name>
</gene>
<dbReference type="GO" id="GO:0035556">
    <property type="term" value="P:intracellular signal transduction"/>
    <property type="evidence" value="ECO:0007669"/>
    <property type="project" value="InterPro"/>
</dbReference>
<proteinExistence type="predicted"/>
<dbReference type="EMBL" id="VFQX01000019">
    <property type="protein sequence ID" value="KAF0980488.1"/>
    <property type="molecule type" value="Genomic_DNA"/>
</dbReference>
<sequence length="816" mass="92828">MIGNQQSNPNPNDHLHQDLIFEEEDTTTTHHREKATTFHPLNNKTILSHHQLPKLSLFPSFSRKNSIFTSNSYYSTKGSSTVTSHTDKANTIWWCCSECPNGVRIVHCLLLVFIVQGILGLLTSVLLLYTSGNQTLSRVSENQAFQTQLFVQLHISTIIDTSESVLQQVYLELDSGLDIYNFTSWILLFKYIRGLYIRTTPLNMLQIGTFNDYYVGTNEVNQTFSVLEFHNNTDILYRYRNDENDLRKDPLSDSNLLNASYFPYKPTDRPWYKTFRENVRGSISPRWSDIFYSVHGKQSINLAFPIYIQANTTAVKLGLSQITSPNNSMLCRDKSCYTPDHLYGAVGILFSLKQLGNFLNTTLLNYPNLNYCFIMDRSGKIIASSKGNTTNNSTQQATRVNEEIRSYSQHILHNNVSNTKAETFFLNGKNVFVSTITDKYNLMWRVVIVYNQSDFVKELFASGITSLVVYIIIMVGGTLVLFILVQAMNTPLRNVKKKLDKLVKLKNMNESEEEKHSIFSDISSLEQSISALRRGINTFSKYVHQNFMKRVLSGQYFAEIGMDVQNMTILCSDLVSFTELAESTDSEILLSVMTEYFSAMTTTLEHHHGFIEKYVGDGIRALWSSNTHNGLLTRVEEHEIRACRAVIEMLEVFHDLNNAWQEKGYPKLDMRVGINSGEVYCGSMGCLSRLSFGVIGVNVNIASKLERLNREYSTTVLIGESTYNHVKEHFVCNYVDTIGISGKRIAFFSLEGSIKDATDLQIKISRDFLLVQHYAKEGDYTSVIRICQNILSLQDSPVATIMLSKAKAKLFKPKTE</sequence>
<dbReference type="VEuPathDB" id="AmoebaDB:FDP41_013702"/>
<dbReference type="InterPro" id="IPR001054">
    <property type="entry name" value="A/G_cyclase"/>
</dbReference>
<protein>
    <recommendedName>
        <fullName evidence="2">Guanylate cyclase domain-containing protein</fullName>
    </recommendedName>
</protein>
<organism evidence="3 4">
    <name type="scientific">Naegleria fowleri</name>
    <name type="common">Brain eating amoeba</name>
    <dbReference type="NCBI Taxonomy" id="5763"/>
    <lineage>
        <taxon>Eukaryota</taxon>
        <taxon>Discoba</taxon>
        <taxon>Heterolobosea</taxon>
        <taxon>Tetramitia</taxon>
        <taxon>Eutetramitia</taxon>
        <taxon>Vahlkampfiidae</taxon>
        <taxon>Naegleria</taxon>
    </lineage>
</organism>
<dbReference type="InterPro" id="IPR029787">
    <property type="entry name" value="Nucleotide_cyclase"/>
</dbReference>
<dbReference type="PROSITE" id="PS50125">
    <property type="entry name" value="GUANYLATE_CYCLASE_2"/>
    <property type="match status" value="1"/>
</dbReference>
<dbReference type="Pfam" id="PF00211">
    <property type="entry name" value="Guanylate_cyc"/>
    <property type="match status" value="1"/>
</dbReference>
<dbReference type="PANTHER" id="PTHR43081:SF1">
    <property type="entry name" value="ADENYLATE CYCLASE, TERMINAL-DIFFERENTIATION SPECIFIC"/>
    <property type="match status" value="1"/>
</dbReference>
<feature type="domain" description="Guanylate cyclase" evidence="2">
    <location>
        <begin position="568"/>
        <end position="706"/>
    </location>
</feature>
<keyword evidence="1" id="KW-0472">Membrane</keyword>
<dbReference type="PANTHER" id="PTHR43081">
    <property type="entry name" value="ADENYLATE CYCLASE, TERMINAL-DIFFERENTIATION SPECIFIC-RELATED"/>
    <property type="match status" value="1"/>
</dbReference>
<dbReference type="RefSeq" id="XP_044565201.1">
    <property type="nucleotide sequence ID" value="XM_044704362.1"/>
</dbReference>
<accession>A0A6A5C3Q3</accession>
<dbReference type="GeneID" id="68120917"/>
<reference evidence="3 4" key="1">
    <citation type="journal article" date="2019" name="Sci. Rep.">
        <title>Nanopore sequencing improves the draft genome of the human pathogenic amoeba Naegleria fowleri.</title>
        <authorList>
            <person name="Liechti N."/>
            <person name="Schurch N."/>
            <person name="Bruggmann R."/>
            <person name="Wittwer M."/>
        </authorList>
    </citation>
    <scope>NUCLEOTIDE SEQUENCE [LARGE SCALE GENOMIC DNA]</scope>
    <source>
        <strain evidence="3 4">ATCC 30894</strain>
    </source>
</reference>
<dbReference type="VEuPathDB" id="AmoebaDB:NF0043880"/>